<dbReference type="AlphaFoldDB" id="A0A8X6XB01"/>
<evidence type="ECO:0000313" key="5">
    <source>
        <dbReference type="Proteomes" id="UP000886998"/>
    </source>
</evidence>
<evidence type="ECO:0000259" key="3">
    <source>
        <dbReference type="Pfam" id="PF21171"/>
    </source>
</evidence>
<gene>
    <name evidence="4" type="primary">PDE12</name>
    <name evidence="4" type="ORF">TNIN_448102</name>
</gene>
<feature type="domain" description="2',5'-phosphodiesterase 12-like N-terminal" evidence="3">
    <location>
        <begin position="139"/>
        <end position="248"/>
    </location>
</feature>
<proteinExistence type="predicted"/>
<dbReference type="EMBL" id="BMAV01007461">
    <property type="protein sequence ID" value="GFY50407.1"/>
    <property type="molecule type" value="Genomic_DNA"/>
</dbReference>
<accession>A0A8X6XB01</accession>
<evidence type="ECO:0000313" key="4">
    <source>
        <dbReference type="EMBL" id="GFY50407.1"/>
    </source>
</evidence>
<dbReference type="GO" id="GO:0000288">
    <property type="term" value="P:nuclear-transcribed mRNA catabolic process, deadenylation-dependent decay"/>
    <property type="evidence" value="ECO:0007669"/>
    <property type="project" value="TreeGrafter"/>
</dbReference>
<dbReference type="GO" id="GO:0005739">
    <property type="term" value="C:mitochondrion"/>
    <property type="evidence" value="ECO:0007669"/>
    <property type="project" value="TreeGrafter"/>
</dbReference>
<evidence type="ECO:0000259" key="2">
    <source>
        <dbReference type="Pfam" id="PF03372"/>
    </source>
</evidence>
<dbReference type="InterPro" id="IPR036691">
    <property type="entry name" value="Endo/exonu/phosph_ase_sf"/>
</dbReference>
<protein>
    <submittedName>
        <fullName evidence="4">2',5'-phosphodiesterase 12</fullName>
    </submittedName>
</protein>
<dbReference type="InterPro" id="IPR050410">
    <property type="entry name" value="CCR4/nocturin_mRNA_transcr"/>
</dbReference>
<organism evidence="4 5">
    <name type="scientific">Trichonephila inaurata madagascariensis</name>
    <dbReference type="NCBI Taxonomy" id="2747483"/>
    <lineage>
        <taxon>Eukaryota</taxon>
        <taxon>Metazoa</taxon>
        <taxon>Ecdysozoa</taxon>
        <taxon>Arthropoda</taxon>
        <taxon>Chelicerata</taxon>
        <taxon>Arachnida</taxon>
        <taxon>Araneae</taxon>
        <taxon>Araneomorphae</taxon>
        <taxon>Entelegynae</taxon>
        <taxon>Araneoidea</taxon>
        <taxon>Nephilidae</taxon>
        <taxon>Trichonephila</taxon>
        <taxon>Trichonephila inaurata</taxon>
    </lineage>
</organism>
<dbReference type="Proteomes" id="UP000886998">
    <property type="component" value="Unassembled WGS sequence"/>
</dbReference>
<evidence type="ECO:0000256" key="1">
    <source>
        <dbReference type="SAM" id="MobiDB-lite"/>
    </source>
</evidence>
<sequence>MLISRTLVLNRIVKFLCRHAGGISENAQTVKVLNIKDKINIYFRYNDFPFKLERPITESVNITLSHIKRRAELHHKKELIKQYYFADGESEVKNSDKEIDVYLKQNDSILNANIPNCEAWAQSSKLVIGDIVYEVNYNPPTVKSLNLPDFMICGCPIRPHFIFECASMTDSVFKWYRSVSEEIGKKLLNENSTEIVIENERYWEKIHEGYMYIICTSDIGCFLKVVCSPKLNGRSGPDCSVESKTVVEVVPNKFPFEERQEYTRTFCDNLSMRCLSYNVLAKMYVEQQKYPYASEKARNTYYRKQLLLKELLGYKSDIICLQEVEDRVFERDLEPILNSNGYIGFYTKKGGHRYEGVATFFRSSKFKCKRKYDVLLNRIIKEKHIYEDLYAKIAGNCKDLNKLLSQHTVLQLVSLEPVDQSGSEVLVANTHLYSNKDSPEVRLLQTAICTYFIEHVVKIKNIQGAGVIFCGDFNSLPDSPTYNFLMSSKQECNINGIILISKQKSRKMKLKSVVSLQNPTPVRGCNLQEQVTPPPFRPQSHSMEALEVFHNLPSDTEFDESSLSEAVDVMTAKSSSSANTDIDEEKDDVSVPGPSRISKVTWKNKASVKIRNIPFTEQNSVGNVGSSLKHNLCLDSACGVPEYTNYTGDFIGCLDYIFYSSDILKVTDVVPMPKHEHVIAQVGLPSEYFPSDHIALICTLQWKK</sequence>
<dbReference type="Gene3D" id="3.60.10.10">
    <property type="entry name" value="Endonuclease/exonuclease/phosphatase"/>
    <property type="match status" value="1"/>
</dbReference>
<dbReference type="GO" id="GO:0000175">
    <property type="term" value="F:3'-5'-RNA exonuclease activity"/>
    <property type="evidence" value="ECO:0007669"/>
    <property type="project" value="TreeGrafter"/>
</dbReference>
<dbReference type="OrthoDB" id="412787at2759"/>
<reference evidence="4" key="1">
    <citation type="submission" date="2020-08" db="EMBL/GenBank/DDBJ databases">
        <title>Multicomponent nature underlies the extraordinary mechanical properties of spider dragline silk.</title>
        <authorList>
            <person name="Kono N."/>
            <person name="Nakamura H."/>
            <person name="Mori M."/>
            <person name="Yoshida Y."/>
            <person name="Ohtoshi R."/>
            <person name="Malay A.D."/>
            <person name="Moran D.A.P."/>
            <person name="Tomita M."/>
            <person name="Numata K."/>
            <person name="Arakawa K."/>
        </authorList>
    </citation>
    <scope>NUCLEOTIDE SEQUENCE</scope>
</reference>
<name>A0A8X6XB01_9ARAC</name>
<dbReference type="Pfam" id="PF03372">
    <property type="entry name" value="Exo_endo_phos"/>
    <property type="match status" value="1"/>
</dbReference>
<dbReference type="InterPro" id="IPR048821">
    <property type="entry name" value="PDE12-like_N"/>
</dbReference>
<feature type="region of interest" description="Disordered" evidence="1">
    <location>
        <begin position="574"/>
        <end position="594"/>
    </location>
</feature>
<dbReference type="PANTHER" id="PTHR12121:SF37">
    <property type="entry name" value="2',5'-PHOSPHODIESTERASE 12"/>
    <property type="match status" value="1"/>
</dbReference>
<dbReference type="Pfam" id="PF21171">
    <property type="entry name" value="PDE12-like_N"/>
    <property type="match status" value="1"/>
</dbReference>
<dbReference type="PANTHER" id="PTHR12121">
    <property type="entry name" value="CARBON CATABOLITE REPRESSOR PROTEIN 4"/>
    <property type="match status" value="1"/>
</dbReference>
<comment type="caution">
    <text evidence="4">The sequence shown here is derived from an EMBL/GenBank/DDBJ whole genome shotgun (WGS) entry which is preliminary data.</text>
</comment>
<dbReference type="InterPro" id="IPR005135">
    <property type="entry name" value="Endo/exonuclease/phosphatase"/>
</dbReference>
<dbReference type="SUPFAM" id="SSF56219">
    <property type="entry name" value="DNase I-like"/>
    <property type="match status" value="1"/>
</dbReference>
<keyword evidence="5" id="KW-1185">Reference proteome</keyword>
<feature type="domain" description="Endonuclease/exonuclease/phosphatase" evidence="2">
    <location>
        <begin position="275"/>
        <end position="490"/>
    </location>
</feature>